<dbReference type="CDD" id="cd00827">
    <property type="entry name" value="init_cond_enzymes"/>
    <property type="match status" value="1"/>
</dbReference>
<evidence type="ECO:0000259" key="3">
    <source>
        <dbReference type="Pfam" id="PF08541"/>
    </source>
</evidence>
<evidence type="ECO:0000256" key="2">
    <source>
        <dbReference type="ARBA" id="ARBA00023315"/>
    </source>
</evidence>
<feature type="domain" description="Beta-ketoacyl-[acyl-carrier-protein] synthase III C-terminal" evidence="3">
    <location>
        <begin position="255"/>
        <end position="344"/>
    </location>
</feature>
<dbReference type="PANTHER" id="PTHR34069">
    <property type="entry name" value="3-OXOACYL-[ACYL-CARRIER-PROTEIN] SYNTHASE 3"/>
    <property type="match status" value="1"/>
</dbReference>
<dbReference type="Proteomes" id="UP001595975">
    <property type="component" value="Unassembled WGS sequence"/>
</dbReference>
<dbReference type="InterPro" id="IPR016039">
    <property type="entry name" value="Thiolase-like"/>
</dbReference>
<dbReference type="RefSeq" id="WP_380224228.1">
    <property type="nucleotide sequence ID" value="NZ_JBHSOF010000005.1"/>
</dbReference>
<dbReference type="PANTHER" id="PTHR34069:SF2">
    <property type="entry name" value="BETA-KETOACYL-[ACYL-CARRIER-PROTEIN] SYNTHASE III"/>
    <property type="match status" value="1"/>
</dbReference>
<reference evidence="5" key="1">
    <citation type="journal article" date="2019" name="Int. J. Syst. Evol. Microbiol.">
        <title>The Global Catalogue of Microorganisms (GCM) 10K type strain sequencing project: providing services to taxonomists for standard genome sequencing and annotation.</title>
        <authorList>
            <consortium name="The Broad Institute Genomics Platform"/>
            <consortium name="The Broad Institute Genome Sequencing Center for Infectious Disease"/>
            <person name="Wu L."/>
            <person name="Ma J."/>
        </authorList>
    </citation>
    <scope>NUCLEOTIDE SEQUENCE [LARGE SCALE GENOMIC DNA]</scope>
    <source>
        <strain evidence="5">CGMCC 4.1437</strain>
    </source>
</reference>
<dbReference type="Gene3D" id="3.40.47.10">
    <property type="match status" value="2"/>
</dbReference>
<dbReference type="Pfam" id="PF08541">
    <property type="entry name" value="ACP_syn_III_C"/>
    <property type="match status" value="1"/>
</dbReference>
<proteinExistence type="predicted"/>
<gene>
    <name evidence="4" type="ORF">ACFP3U_06400</name>
</gene>
<comment type="caution">
    <text evidence="4">The sequence shown here is derived from an EMBL/GenBank/DDBJ whole genome shotgun (WGS) entry which is preliminary data.</text>
</comment>
<dbReference type="EMBL" id="JBHSOF010000005">
    <property type="protein sequence ID" value="MFC5662613.1"/>
    <property type="molecule type" value="Genomic_DNA"/>
</dbReference>
<evidence type="ECO:0000256" key="1">
    <source>
        <dbReference type="ARBA" id="ARBA00022679"/>
    </source>
</evidence>
<sequence length="351" mass="36841">MRTDNLYIAGLAAHVPRLWPIAEAVAAGRAGAEQALADGWTSVSVADDTPAPELASEAGRLALKRAGLAAEDVRLVLHAGTYHQGPDGWYAANYVQDHVLGTTAPAIGLDQGCTAMLDGARLAHGYLAHTPEQSAVLVTAADNFGAPGVDRFTYAEGWGTGRGSILGDAGCAVLLSATSGPLRIRSLVQSSLSSWERLYRGEEELFPPGPAGGTPIPVGRRMAGYADRVTERDLRQSMARELMQARTALARRAIEEAGITAADITRVTHVFTGHPRYLESLLRPLGIDAGRGMLDLGRTVGHLGACDQFLSLAHLLDNGEIGPGDHVLLTGNGAGISLATAVVEVLEHPGW</sequence>
<keyword evidence="5" id="KW-1185">Reference proteome</keyword>
<protein>
    <submittedName>
        <fullName evidence="4">Ketoacyl-ACP synthase III family protein</fullName>
    </submittedName>
</protein>
<keyword evidence="1" id="KW-0808">Transferase</keyword>
<evidence type="ECO:0000313" key="4">
    <source>
        <dbReference type="EMBL" id="MFC5662613.1"/>
    </source>
</evidence>
<dbReference type="SUPFAM" id="SSF53901">
    <property type="entry name" value="Thiolase-like"/>
    <property type="match status" value="1"/>
</dbReference>
<dbReference type="InterPro" id="IPR013747">
    <property type="entry name" value="ACP_syn_III_C"/>
</dbReference>
<name>A0ABW0WYI6_9ACTN</name>
<evidence type="ECO:0000313" key="5">
    <source>
        <dbReference type="Proteomes" id="UP001595975"/>
    </source>
</evidence>
<keyword evidence="2" id="KW-0012">Acyltransferase</keyword>
<accession>A0ABW0WYI6</accession>
<organism evidence="4 5">
    <name type="scientific">Kitasatospora misakiensis</name>
    <dbReference type="NCBI Taxonomy" id="67330"/>
    <lineage>
        <taxon>Bacteria</taxon>
        <taxon>Bacillati</taxon>
        <taxon>Actinomycetota</taxon>
        <taxon>Actinomycetes</taxon>
        <taxon>Kitasatosporales</taxon>
        <taxon>Streptomycetaceae</taxon>
        <taxon>Kitasatospora</taxon>
    </lineage>
</organism>